<dbReference type="InterPro" id="IPR001138">
    <property type="entry name" value="Zn2Cys6_DnaBD"/>
</dbReference>
<dbReference type="GO" id="GO:0000981">
    <property type="term" value="F:DNA-binding transcription factor activity, RNA polymerase II-specific"/>
    <property type="evidence" value="ECO:0007669"/>
    <property type="project" value="InterPro"/>
</dbReference>
<dbReference type="VEuPathDB" id="FungiDB:ASPSYDRAFT_62582"/>
<dbReference type="EMBL" id="KV878599">
    <property type="protein sequence ID" value="OJJ52952.1"/>
    <property type="molecule type" value="Genomic_DNA"/>
</dbReference>
<evidence type="ECO:0000256" key="1">
    <source>
        <dbReference type="ARBA" id="ARBA00004123"/>
    </source>
</evidence>
<reference evidence="8" key="1">
    <citation type="journal article" date="2017" name="Genome Biol.">
        <title>Comparative genomics reveals high biological diversity and specific adaptations in the industrially and medically important fungal genus Aspergillus.</title>
        <authorList>
            <person name="de Vries R.P."/>
            <person name="Riley R."/>
            <person name="Wiebenga A."/>
            <person name="Aguilar-Osorio G."/>
            <person name="Amillis S."/>
            <person name="Uchima C.A."/>
            <person name="Anderluh G."/>
            <person name="Asadollahi M."/>
            <person name="Askin M."/>
            <person name="Barry K."/>
            <person name="Battaglia E."/>
            <person name="Bayram O."/>
            <person name="Benocci T."/>
            <person name="Braus-Stromeyer S.A."/>
            <person name="Caldana C."/>
            <person name="Canovas D."/>
            <person name="Cerqueira G.C."/>
            <person name="Chen F."/>
            <person name="Chen W."/>
            <person name="Choi C."/>
            <person name="Clum A."/>
            <person name="Dos Santos R.A."/>
            <person name="Damasio A.R."/>
            <person name="Diallinas G."/>
            <person name="Emri T."/>
            <person name="Fekete E."/>
            <person name="Flipphi M."/>
            <person name="Freyberg S."/>
            <person name="Gallo A."/>
            <person name="Gournas C."/>
            <person name="Habgood R."/>
            <person name="Hainaut M."/>
            <person name="Harispe M.L."/>
            <person name="Henrissat B."/>
            <person name="Hilden K.S."/>
            <person name="Hope R."/>
            <person name="Hossain A."/>
            <person name="Karabika E."/>
            <person name="Karaffa L."/>
            <person name="Karanyi Z."/>
            <person name="Krasevec N."/>
            <person name="Kuo A."/>
            <person name="Kusch H."/>
            <person name="LaButti K."/>
            <person name="Lagendijk E.L."/>
            <person name="Lapidus A."/>
            <person name="Levasseur A."/>
            <person name="Lindquist E."/>
            <person name="Lipzen A."/>
            <person name="Logrieco A.F."/>
            <person name="MacCabe A."/>
            <person name="Maekelae M.R."/>
            <person name="Malavazi I."/>
            <person name="Melin P."/>
            <person name="Meyer V."/>
            <person name="Mielnichuk N."/>
            <person name="Miskei M."/>
            <person name="Molnar A.P."/>
            <person name="Mule G."/>
            <person name="Ngan C.Y."/>
            <person name="Orejas M."/>
            <person name="Orosz E."/>
            <person name="Ouedraogo J.P."/>
            <person name="Overkamp K.M."/>
            <person name="Park H.-S."/>
            <person name="Perrone G."/>
            <person name="Piumi F."/>
            <person name="Punt P.J."/>
            <person name="Ram A.F."/>
            <person name="Ramon A."/>
            <person name="Rauscher S."/>
            <person name="Record E."/>
            <person name="Riano-Pachon D.M."/>
            <person name="Robert V."/>
            <person name="Roehrig J."/>
            <person name="Ruller R."/>
            <person name="Salamov A."/>
            <person name="Salih N.S."/>
            <person name="Samson R.A."/>
            <person name="Sandor E."/>
            <person name="Sanguinetti M."/>
            <person name="Schuetze T."/>
            <person name="Sepcic K."/>
            <person name="Shelest E."/>
            <person name="Sherlock G."/>
            <person name="Sophianopoulou V."/>
            <person name="Squina F.M."/>
            <person name="Sun H."/>
            <person name="Susca A."/>
            <person name="Todd R.B."/>
            <person name="Tsang A."/>
            <person name="Unkles S.E."/>
            <person name="van de Wiele N."/>
            <person name="van Rossen-Uffink D."/>
            <person name="Oliveira J.V."/>
            <person name="Vesth T.C."/>
            <person name="Visser J."/>
            <person name="Yu J.-H."/>
            <person name="Zhou M."/>
            <person name="Andersen M.R."/>
            <person name="Archer D.B."/>
            <person name="Baker S.E."/>
            <person name="Benoit I."/>
            <person name="Brakhage A.A."/>
            <person name="Braus G.H."/>
            <person name="Fischer R."/>
            <person name="Frisvad J.C."/>
            <person name="Goldman G.H."/>
            <person name="Houbraken J."/>
            <person name="Oakley B."/>
            <person name="Pocsi I."/>
            <person name="Scazzocchio C."/>
            <person name="Seiboth B."/>
            <person name="vanKuyk P.A."/>
            <person name="Wortman J."/>
            <person name="Dyer P.S."/>
            <person name="Grigoriev I.V."/>
        </authorList>
    </citation>
    <scope>NUCLEOTIDE SEQUENCE [LARGE SCALE GENOMIC DNA]</scope>
    <source>
        <strain evidence="8">CBS 593.65</strain>
    </source>
</reference>
<dbReference type="STRING" id="1036612.A0A1L9T0F9"/>
<keyword evidence="3" id="KW-0238">DNA-binding</keyword>
<keyword evidence="2" id="KW-0805">Transcription regulation</keyword>
<keyword evidence="8" id="KW-1185">Reference proteome</keyword>
<dbReference type="PANTHER" id="PTHR37534">
    <property type="entry name" value="TRANSCRIPTIONAL ACTIVATOR PROTEIN UGA3"/>
    <property type="match status" value="1"/>
</dbReference>
<dbReference type="Proteomes" id="UP000184356">
    <property type="component" value="Unassembled WGS sequence"/>
</dbReference>
<dbReference type="OrthoDB" id="5130013at2759"/>
<dbReference type="GO" id="GO:0045944">
    <property type="term" value="P:positive regulation of transcription by RNA polymerase II"/>
    <property type="evidence" value="ECO:0007669"/>
    <property type="project" value="TreeGrafter"/>
</dbReference>
<keyword evidence="4" id="KW-0804">Transcription</keyword>
<accession>A0A1L9T0F9</accession>
<dbReference type="InterPro" id="IPR021858">
    <property type="entry name" value="Fun_TF"/>
</dbReference>
<dbReference type="AlphaFoldDB" id="A0A1L9T0F9"/>
<gene>
    <name evidence="7" type="ORF">ASPSYDRAFT_62582</name>
</gene>
<dbReference type="GeneID" id="63766213"/>
<dbReference type="PROSITE" id="PS50048">
    <property type="entry name" value="ZN2_CY6_FUNGAL_2"/>
    <property type="match status" value="1"/>
</dbReference>
<evidence type="ECO:0000256" key="4">
    <source>
        <dbReference type="ARBA" id="ARBA00023163"/>
    </source>
</evidence>
<protein>
    <recommendedName>
        <fullName evidence="6">Zn(2)-C6 fungal-type domain-containing protein</fullName>
    </recommendedName>
</protein>
<evidence type="ECO:0000256" key="2">
    <source>
        <dbReference type="ARBA" id="ARBA00023015"/>
    </source>
</evidence>
<dbReference type="SMART" id="SM00066">
    <property type="entry name" value="GAL4"/>
    <property type="match status" value="1"/>
</dbReference>
<dbReference type="Pfam" id="PF00172">
    <property type="entry name" value="Zn_clus"/>
    <property type="match status" value="1"/>
</dbReference>
<evidence type="ECO:0000256" key="3">
    <source>
        <dbReference type="ARBA" id="ARBA00023125"/>
    </source>
</evidence>
<dbReference type="PANTHER" id="PTHR37534:SF8">
    <property type="entry name" value="ZN(II)2CYS6 TRANSCRIPTION FACTOR (EUROFUNG)"/>
    <property type="match status" value="1"/>
</dbReference>
<name>A0A1L9T0F9_9EURO</name>
<keyword evidence="5" id="KW-0539">Nucleus</keyword>
<comment type="subcellular location">
    <subcellularLocation>
        <location evidence="1">Nucleus</location>
    </subcellularLocation>
</comment>
<dbReference type="GO" id="GO:0005634">
    <property type="term" value="C:nucleus"/>
    <property type="evidence" value="ECO:0007669"/>
    <property type="project" value="UniProtKB-SubCell"/>
</dbReference>
<evidence type="ECO:0000259" key="6">
    <source>
        <dbReference type="PROSITE" id="PS50048"/>
    </source>
</evidence>
<dbReference type="GO" id="GO:0008270">
    <property type="term" value="F:zinc ion binding"/>
    <property type="evidence" value="ECO:0007669"/>
    <property type="project" value="InterPro"/>
</dbReference>
<dbReference type="RefSeq" id="XP_040696758.1">
    <property type="nucleotide sequence ID" value="XM_040850140.1"/>
</dbReference>
<dbReference type="GO" id="GO:0000976">
    <property type="term" value="F:transcription cis-regulatory region binding"/>
    <property type="evidence" value="ECO:0007669"/>
    <property type="project" value="TreeGrafter"/>
</dbReference>
<proteinExistence type="predicted"/>
<sequence>MNRACWTCRSRTIQCDQSRSPCAKCEKAALECFDKRPLRWVKGVAIRGKMRGHLYEDPDSNKMSKSQMQRVKRQKWVSTSATKCLTAENEMPVFALQDPRISNLDRASRYYMDYYSNRICKLFILYDSERNPFRHLLSYALEDSTLQQCILALAARHFANTGKSFDQANLAVSLRFAHAKMDAIHFKRQTIGALSRQLTHPELGKKDPTMATILLLIFLDLLESGIDGWDYHLQGAKSLVTLYQSLTGPCASSESEDPGDTAHEMRRFIDRQFSLIATLGATLSSPKSRSEFFISGDGNKHQESIVRSFLGCPEFILKAIHFFSNQRGLISGSRIHEIVYDADVRDTVAMLQLTENFNCVEWASDFRRSSSSPVNVQNLSTLSLAYKTAALLYGRRVLGAFKATVPDNEDLVMQLLVLIDELKSDMTLFKCLLWPTFIAGLECQTEAQQNLVLQSMRMLWDLTNCLNIISASKILRGRWKEKRSTGSPMHDGPDLYRIDRDWLLI</sequence>
<dbReference type="InterPro" id="IPR036864">
    <property type="entry name" value="Zn2-C6_fun-type_DNA-bd_sf"/>
</dbReference>
<evidence type="ECO:0000313" key="8">
    <source>
        <dbReference type="Proteomes" id="UP000184356"/>
    </source>
</evidence>
<dbReference type="CDD" id="cd00067">
    <property type="entry name" value="GAL4"/>
    <property type="match status" value="1"/>
</dbReference>
<dbReference type="Gene3D" id="4.10.240.10">
    <property type="entry name" value="Zn(2)-C6 fungal-type DNA-binding domain"/>
    <property type="match status" value="1"/>
</dbReference>
<evidence type="ECO:0000313" key="7">
    <source>
        <dbReference type="EMBL" id="OJJ52952.1"/>
    </source>
</evidence>
<evidence type="ECO:0000256" key="5">
    <source>
        <dbReference type="ARBA" id="ARBA00023242"/>
    </source>
</evidence>
<dbReference type="SUPFAM" id="SSF57701">
    <property type="entry name" value="Zn2/Cys6 DNA-binding domain"/>
    <property type="match status" value="1"/>
</dbReference>
<organism evidence="7 8">
    <name type="scientific">Aspergillus sydowii CBS 593.65</name>
    <dbReference type="NCBI Taxonomy" id="1036612"/>
    <lineage>
        <taxon>Eukaryota</taxon>
        <taxon>Fungi</taxon>
        <taxon>Dikarya</taxon>
        <taxon>Ascomycota</taxon>
        <taxon>Pezizomycotina</taxon>
        <taxon>Eurotiomycetes</taxon>
        <taxon>Eurotiomycetidae</taxon>
        <taxon>Eurotiales</taxon>
        <taxon>Aspergillaceae</taxon>
        <taxon>Aspergillus</taxon>
        <taxon>Aspergillus subgen. Nidulantes</taxon>
    </lineage>
</organism>
<feature type="domain" description="Zn(2)-C6 fungal-type" evidence="6">
    <location>
        <begin position="4"/>
        <end position="32"/>
    </location>
</feature>
<dbReference type="Pfam" id="PF11951">
    <property type="entry name" value="Fungal_trans_2"/>
    <property type="match status" value="1"/>
</dbReference>